<evidence type="ECO:0000256" key="5">
    <source>
        <dbReference type="ARBA" id="ARBA00022723"/>
    </source>
</evidence>
<organism evidence="11 12">
    <name type="scientific">Candidatus Venteria ishoeyi</name>
    <dbReference type="NCBI Taxonomy" id="1899563"/>
    <lineage>
        <taxon>Bacteria</taxon>
        <taxon>Pseudomonadati</taxon>
        <taxon>Pseudomonadota</taxon>
        <taxon>Gammaproteobacteria</taxon>
        <taxon>Thiotrichales</taxon>
        <taxon>Thiotrichaceae</taxon>
        <taxon>Venteria</taxon>
    </lineage>
</organism>
<keyword evidence="4" id="KW-0548">Nucleotidyltransferase</keyword>
<keyword evidence="8" id="KW-0460">Magnesium</keyword>
<evidence type="ECO:0000313" key="11">
    <source>
        <dbReference type="EMBL" id="SEH06053.1"/>
    </source>
</evidence>
<dbReference type="Gene3D" id="3.30.460.10">
    <property type="entry name" value="Beta Polymerase, domain 2"/>
    <property type="match status" value="1"/>
</dbReference>
<keyword evidence="7" id="KW-0067">ATP-binding</keyword>
<dbReference type="GO" id="GO:0005524">
    <property type="term" value="F:ATP binding"/>
    <property type="evidence" value="ECO:0007669"/>
    <property type="project" value="UniProtKB-KW"/>
</dbReference>
<evidence type="ECO:0000256" key="7">
    <source>
        <dbReference type="ARBA" id="ARBA00022840"/>
    </source>
</evidence>
<evidence type="ECO:0000256" key="6">
    <source>
        <dbReference type="ARBA" id="ARBA00022741"/>
    </source>
</evidence>
<protein>
    <submittedName>
        <fullName evidence="11">Nucleotidyltransferase domain protein</fullName>
    </submittedName>
</protein>
<keyword evidence="5" id="KW-0479">Metal-binding</keyword>
<dbReference type="InterPro" id="IPR043519">
    <property type="entry name" value="NT_sf"/>
</dbReference>
<sequence>MNLMMDSDNTMNKDALHLTGILRILRVHKKQLQAHYGIRRLAVFGSRARGEQDSESDIDILVELGDTPLGLRYFALVREIAALFPVKTDVVSRTALKPRYFEAIKEDLHYA</sequence>
<evidence type="ECO:0000259" key="10">
    <source>
        <dbReference type="Pfam" id="PF01909"/>
    </source>
</evidence>
<dbReference type="PANTHER" id="PTHR33571">
    <property type="entry name" value="SSL8005 PROTEIN"/>
    <property type="match status" value="1"/>
</dbReference>
<name>A0A1H6F8Z4_9GAMM</name>
<evidence type="ECO:0000256" key="1">
    <source>
        <dbReference type="ARBA" id="ARBA00001946"/>
    </source>
</evidence>
<evidence type="ECO:0000256" key="2">
    <source>
        <dbReference type="ARBA" id="ARBA00022649"/>
    </source>
</evidence>
<dbReference type="RefSeq" id="WP_103919881.1">
    <property type="nucleotide sequence ID" value="NZ_FMSV02000429.1"/>
</dbReference>
<dbReference type="OrthoDB" id="9809323at2"/>
<evidence type="ECO:0000256" key="4">
    <source>
        <dbReference type="ARBA" id="ARBA00022695"/>
    </source>
</evidence>
<keyword evidence="12" id="KW-1185">Reference proteome</keyword>
<comment type="similarity">
    <text evidence="9">Belongs to the MntA antitoxin family.</text>
</comment>
<dbReference type="InterPro" id="IPR052038">
    <property type="entry name" value="Type-VII_TA_antitoxin"/>
</dbReference>
<proteinExistence type="inferred from homology"/>
<accession>A0A1H6F8Z4</accession>
<keyword evidence="6" id="KW-0547">Nucleotide-binding</keyword>
<evidence type="ECO:0000256" key="9">
    <source>
        <dbReference type="ARBA" id="ARBA00038276"/>
    </source>
</evidence>
<comment type="cofactor">
    <cofactor evidence="1">
        <name>Mg(2+)</name>
        <dbReference type="ChEBI" id="CHEBI:18420"/>
    </cofactor>
</comment>
<evidence type="ECO:0000313" key="12">
    <source>
        <dbReference type="Proteomes" id="UP000236724"/>
    </source>
</evidence>
<dbReference type="Pfam" id="PF01909">
    <property type="entry name" value="NTP_transf_2"/>
    <property type="match status" value="1"/>
</dbReference>
<dbReference type="GO" id="GO:0046872">
    <property type="term" value="F:metal ion binding"/>
    <property type="evidence" value="ECO:0007669"/>
    <property type="project" value="UniProtKB-KW"/>
</dbReference>
<evidence type="ECO:0000256" key="3">
    <source>
        <dbReference type="ARBA" id="ARBA00022679"/>
    </source>
</evidence>
<dbReference type="GO" id="GO:0016779">
    <property type="term" value="F:nucleotidyltransferase activity"/>
    <property type="evidence" value="ECO:0007669"/>
    <property type="project" value="UniProtKB-KW"/>
</dbReference>
<dbReference type="EMBL" id="FMSV02000429">
    <property type="protein sequence ID" value="SEH06053.1"/>
    <property type="molecule type" value="Genomic_DNA"/>
</dbReference>
<dbReference type="Proteomes" id="UP000236724">
    <property type="component" value="Unassembled WGS sequence"/>
</dbReference>
<feature type="domain" description="Polymerase nucleotidyl transferase" evidence="10">
    <location>
        <begin position="26"/>
        <end position="104"/>
    </location>
</feature>
<keyword evidence="3 11" id="KW-0808">Transferase</keyword>
<dbReference type="AlphaFoldDB" id="A0A1H6F8Z4"/>
<dbReference type="SUPFAM" id="SSF81301">
    <property type="entry name" value="Nucleotidyltransferase"/>
    <property type="match status" value="1"/>
</dbReference>
<reference evidence="11 12" key="1">
    <citation type="submission" date="2016-10" db="EMBL/GenBank/DDBJ databases">
        <authorList>
            <person name="de Groot N.N."/>
        </authorList>
    </citation>
    <scope>NUCLEOTIDE SEQUENCE [LARGE SCALE GENOMIC DNA]</scope>
    <source>
        <strain evidence="11">MBHS1</strain>
    </source>
</reference>
<gene>
    <name evidence="11" type="ORF">MBHS_01908</name>
</gene>
<dbReference type="PANTHER" id="PTHR33571:SF14">
    <property type="entry name" value="PROTEIN ADENYLYLTRANSFERASE MJ0435-RELATED"/>
    <property type="match status" value="1"/>
</dbReference>
<keyword evidence="2" id="KW-1277">Toxin-antitoxin system</keyword>
<dbReference type="CDD" id="cd05403">
    <property type="entry name" value="NT_KNTase_like"/>
    <property type="match status" value="1"/>
</dbReference>
<evidence type="ECO:0000256" key="8">
    <source>
        <dbReference type="ARBA" id="ARBA00022842"/>
    </source>
</evidence>
<dbReference type="InterPro" id="IPR002934">
    <property type="entry name" value="Polymerase_NTP_transf_dom"/>
</dbReference>